<sequence length="126" mass="14567">MIDWPSYNRSLVQRGEILFSYDFLDGWGSEIENMNINKKGKPFVFPDSFILAIGYIRYLFHLPYRQTQGIIKATGKRLPANPPSYGHICKRINKLNIDIKRDKMDDDDDLIISIDSTGIKITNRGQ</sequence>
<evidence type="ECO:0000313" key="2">
    <source>
        <dbReference type="EMBL" id="ALI34255.1"/>
    </source>
</evidence>
<dbReference type="EMBL" id="CP012850">
    <property type="protein sequence ID" value="ALI34845.1"/>
    <property type="molecule type" value="Genomic_DNA"/>
</dbReference>
<reference evidence="2" key="2">
    <citation type="submission" date="2015-10" db="EMBL/GenBank/DDBJ databases">
        <authorList>
            <person name="Jung M.-Y."/>
            <person name="Rhee S.-K."/>
        </authorList>
    </citation>
    <scope>NUCLEOTIDE SEQUENCE</scope>
    <source>
        <strain evidence="2">MY3</strain>
    </source>
</reference>
<dbReference type="EMBL" id="CP012850">
    <property type="protein sequence ID" value="ALI36367.1"/>
    <property type="molecule type" value="Genomic_DNA"/>
</dbReference>
<evidence type="ECO:0000313" key="7">
    <source>
        <dbReference type="EMBL" id="ALI35806.1"/>
    </source>
</evidence>
<dbReference type="KEGG" id="taa:NMY3_00865"/>
<evidence type="ECO:0000313" key="6">
    <source>
        <dbReference type="EMBL" id="ALI35115.1"/>
    </source>
</evidence>
<dbReference type="Proteomes" id="UP000058925">
    <property type="component" value="Chromosome"/>
</dbReference>
<evidence type="ECO:0000313" key="8">
    <source>
        <dbReference type="EMBL" id="ALI36367.1"/>
    </source>
</evidence>
<keyword evidence="10" id="KW-1185">Reference proteome</keyword>
<gene>
    <name evidence="2" type="ORF">NMY3_00041</name>
    <name evidence="3" type="ORF">NMY3_00636</name>
    <name evidence="4" type="ORF">NMY3_00650</name>
    <name evidence="5" type="ORF">NMY3_00865</name>
    <name evidence="6" type="ORF">NMY3_00906</name>
    <name evidence="7" type="ORF">NMY3_01603</name>
    <name evidence="8" type="ORF">NMY3_02167</name>
    <name evidence="9" type="ORF">NMY3_02814</name>
</gene>
<dbReference type="KEGG" id="taa:NMY3_01603"/>
<name>A0A654LSR7_9ARCH</name>
<dbReference type="EMBL" id="CP012850">
    <property type="protein sequence ID" value="ALI37004.1"/>
    <property type="molecule type" value="Genomic_DNA"/>
</dbReference>
<dbReference type="AlphaFoldDB" id="A0A654LSR7"/>
<dbReference type="EMBL" id="CP012850">
    <property type="protein sequence ID" value="ALI35074.1"/>
    <property type="molecule type" value="Genomic_DNA"/>
</dbReference>
<organism evidence="2 10">
    <name type="scientific">Candidatus Nitrosocosmicus oleophilus</name>
    <dbReference type="NCBI Taxonomy" id="1353260"/>
    <lineage>
        <taxon>Archaea</taxon>
        <taxon>Nitrososphaerota</taxon>
        <taxon>Nitrososphaeria</taxon>
        <taxon>Nitrososphaerales</taxon>
        <taxon>Nitrososphaeraceae</taxon>
        <taxon>Candidatus Nitrosocosmicus</taxon>
    </lineage>
</organism>
<dbReference type="KEGG" id="taa:NMY3_00636"/>
<evidence type="ECO:0000313" key="3">
    <source>
        <dbReference type="EMBL" id="ALI34845.1"/>
    </source>
</evidence>
<dbReference type="EMBL" id="CP012850">
    <property type="protein sequence ID" value="ALI34859.1"/>
    <property type="molecule type" value="Genomic_DNA"/>
</dbReference>
<evidence type="ECO:0000313" key="10">
    <source>
        <dbReference type="Proteomes" id="UP000058925"/>
    </source>
</evidence>
<protein>
    <recommendedName>
        <fullName evidence="1">Transposase DDE domain-containing protein</fullName>
    </recommendedName>
</protein>
<evidence type="ECO:0000259" key="1">
    <source>
        <dbReference type="Pfam" id="PF13737"/>
    </source>
</evidence>
<dbReference type="Pfam" id="PF13737">
    <property type="entry name" value="DDE_Tnp_1_5"/>
    <property type="match status" value="1"/>
</dbReference>
<dbReference type="KEGG" id="taa:NMY3_00041"/>
<reference evidence="2" key="3">
    <citation type="journal article" date="2016" name="Environ. Microbiol. Rep.">
        <title>A hydrophobic ammonia-oxidizing archaeon of the Nitrosocosmicus clade isolated from coal tar-contaminated sediment.</title>
        <authorList>
            <person name="Jung M.Y."/>
            <person name="Kim J.G."/>
            <person name="Sinninghe Damste J.S."/>
            <person name="Rijpstra W.I."/>
            <person name="Madsen E.L."/>
            <person name="Kim S.J."/>
            <person name="Hong H."/>
            <person name="Si O.J."/>
            <person name="Kerou M."/>
            <person name="Schleper C."/>
            <person name="Rhee S.K."/>
        </authorList>
    </citation>
    <scope>NUCLEOTIDE SEQUENCE</scope>
    <source>
        <strain evidence="2">MY3</strain>
    </source>
</reference>
<dbReference type="EMBL" id="CP012850">
    <property type="protein sequence ID" value="ALI34255.1"/>
    <property type="molecule type" value="Genomic_DNA"/>
</dbReference>
<dbReference type="InterPro" id="IPR025668">
    <property type="entry name" value="Tnp_DDE_dom"/>
</dbReference>
<dbReference type="EMBL" id="CP012850">
    <property type="protein sequence ID" value="ALI35115.1"/>
    <property type="molecule type" value="Genomic_DNA"/>
</dbReference>
<accession>A0A654LSR7</accession>
<feature type="domain" description="Transposase DDE" evidence="1">
    <location>
        <begin position="13"/>
        <end position="123"/>
    </location>
</feature>
<dbReference type="KEGG" id="taa:NMY3_00650"/>
<dbReference type="KEGG" id="taa:NMY3_00906"/>
<reference evidence="10" key="1">
    <citation type="submission" date="2015-10" db="EMBL/GenBank/DDBJ databases">
        <title>Niche specialization of a soil ammonia-oxidizing archaeon, Candidatus Nitrosocosmicus oleophilus.</title>
        <authorList>
            <person name="Jung M.-Y."/>
            <person name="Rhee S.-K."/>
        </authorList>
    </citation>
    <scope>NUCLEOTIDE SEQUENCE [LARGE SCALE GENOMIC DNA]</scope>
    <source>
        <strain evidence="10">MY3</strain>
    </source>
</reference>
<evidence type="ECO:0000313" key="9">
    <source>
        <dbReference type="EMBL" id="ALI37004.1"/>
    </source>
</evidence>
<dbReference type="EMBL" id="CP012850">
    <property type="protein sequence ID" value="ALI35806.1"/>
    <property type="molecule type" value="Genomic_DNA"/>
</dbReference>
<proteinExistence type="predicted"/>
<dbReference type="KEGG" id="taa:NMY3_02814"/>
<evidence type="ECO:0000313" key="4">
    <source>
        <dbReference type="EMBL" id="ALI34859.1"/>
    </source>
</evidence>
<dbReference type="KEGG" id="taa:NMY3_02167"/>
<evidence type="ECO:0000313" key="5">
    <source>
        <dbReference type="EMBL" id="ALI35074.1"/>
    </source>
</evidence>